<reference evidence="4 5" key="1">
    <citation type="submission" date="2024-10" db="EMBL/GenBank/DDBJ databases">
        <title>Updated reference genomes for cyclostephanoid diatoms.</title>
        <authorList>
            <person name="Roberts W.R."/>
            <person name="Alverson A.J."/>
        </authorList>
    </citation>
    <scope>NUCLEOTIDE SEQUENCE [LARGE SCALE GENOMIC DNA]</scope>
    <source>
        <strain evidence="4 5">AJA228-03</strain>
    </source>
</reference>
<evidence type="ECO:0000313" key="5">
    <source>
        <dbReference type="Proteomes" id="UP001530377"/>
    </source>
</evidence>
<organism evidence="4 5">
    <name type="scientific">Cyclostephanos tholiformis</name>
    <dbReference type="NCBI Taxonomy" id="382380"/>
    <lineage>
        <taxon>Eukaryota</taxon>
        <taxon>Sar</taxon>
        <taxon>Stramenopiles</taxon>
        <taxon>Ochrophyta</taxon>
        <taxon>Bacillariophyta</taxon>
        <taxon>Coscinodiscophyceae</taxon>
        <taxon>Thalassiosirophycidae</taxon>
        <taxon>Stephanodiscales</taxon>
        <taxon>Stephanodiscaceae</taxon>
        <taxon>Cyclostephanos</taxon>
    </lineage>
</organism>
<sequence length="1124" mass="123629">KNKNDNHNNRSSSFSLNVVTTTTMSSPGWSRVDGGAIASSSSSLSIDEEEHDNGNEERPREKRMLALEMGNDDDHDDDDEERAHRIAMCISVVIAFIALFIMRGGEGVMGGIGGGGGTSSPIVGVVTHGAYEVIRSSHIIEYAGRMTLYKHGVTGAEFLSYIPDTSPTIDGGGKMGGGYDPKPDKVFGVAFRTKPESSTGVPHILEHSVLCGSRKYPSRDPFAHLLKGSLQTFLNAMTYPDRTVYPVASRNRADFNNLMDVVVYSEMKGAYSDPEDKLERLTQSLLFPDNPYFYDSGGDPAIIPTLTREEFVSFYKKYYHPTNAKIFVAGDERDVYHALASVDRYIEPMGYNPASRDDSVINYQPLKFNEPVRDRMPFVAAAASDEVGDDDESGGSGGDGHILCVTWLLNATPMSAMMELAWIVLDGLLLVRPSSPLRKALENSRLGEEIIGGGLSNELLQSTFAIGMKGVKNVGDVSTLYLDGFNDDEIASTMNTIEFQLREGGGGLRGMEIFLGALTKWNYDLSPIDSLVYEDALKLMKEEIEKRGSEIFKTMISDSLLGNSHRVVMELYPSTTLEEEQKQDTKLQISDAQSKMSDAEYQSVIDEGVKLKELQSIDETPEVIATNPALSLSDIDPTPIEYPIHVEENPFNSGIRVISHEVTSSGIAYIDIGLDISMIPYDSLSLLPSLITLFNEAGTNELSDVEFRNYVGKVTGGVSATLEIISIKPTGWDDESKVLPGMNMLTMLFINGKCTKDKIQDLFDILKMILMDLNFDDSQSILQNALKSSLSSKKSSVASRGHSYVNTRIRGRYSMRSFIDEKLHGVSSLESYATIMEAIESDWKTFVASLKDLREAILKGSPGGKLINLTGDKAVLGLIMEKAEDFITNVLLHSVDTASETIDFRCYDHPWVDAAYEDMKISNPVRDEGIVVATQVAYTGEGVRLYDVGEPVKGSVSVVSHYLTTGYMWDVIRAKNGAYGAWSQFSSTDGIVTLYTYRDPNPPEKTLDAFHVAADEILQDASSSTLTRDDNAAITTAVIGTIGELDGSALSAHDAGWVALIRYLRGESAASRQRWRKEVMNTTVDDFIEFAERLKNWRTPSIAVVASQSALDEMERGLHFVRVQ</sequence>
<feature type="region of interest" description="Disordered" evidence="1">
    <location>
        <begin position="1"/>
        <end position="60"/>
    </location>
</feature>
<feature type="domain" description="Peptidase M16C associated" evidence="3">
    <location>
        <begin position="571"/>
        <end position="835"/>
    </location>
</feature>
<feature type="transmembrane region" description="Helical" evidence="2">
    <location>
        <begin position="86"/>
        <end position="102"/>
    </location>
</feature>
<dbReference type="Pfam" id="PF22516">
    <property type="entry name" value="PreP_C"/>
    <property type="match status" value="1"/>
</dbReference>
<dbReference type="AlphaFoldDB" id="A0ABD3SBM4"/>
<name>A0ABD3SBM4_9STRA</name>
<dbReference type="Gene3D" id="3.30.830.10">
    <property type="entry name" value="Metalloenzyme, LuxS/M16 peptidase-like"/>
    <property type="match status" value="5"/>
</dbReference>
<dbReference type="Pfam" id="PF05193">
    <property type="entry name" value="Peptidase_M16_C"/>
    <property type="match status" value="1"/>
</dbReference>
<keyword evidence="5" id="KW-1185">Reference proteome</keyword>
<evidence type="ECO:0000256" key="1">
    <source>
        <dbReference type="SAM" id="MobiDB-lite"/>
    </source>
</evidence>
<dbReference type="Pfam" id="PF08367">
    <property type="entry name" value="M16C_assoc"/>
    <property type="match status" value="1"/>
</dbReference>
<dbReference type="InterPro" id="IPR011249">
    <property type="entry name" value="Metalloenz_LuxS/M16"/>
</dbReference>
<gene>
    <name evidence="4" type="ORF">ACHAXA_008449</name>
</gene>
<feature type="non-terminal residue" evidence="4">
    <location>
        <position position="1"/>
    </location>
</feature>
<keyword evidence="2" id="KW-0812">Transmembrane</keyword>
<keyword evidence="2" id="KW-1133">Transmembrane helix</keyword>
<evidence type="ECO:0000256" key="2">
    <source>
        <dbReference type="SAM" id="Phobius"/>
    </source>
</evidence>
<dbReference type="SMART" id="SM01264">
    <property type="entry name" value="M16C_associated"/>
    <property type="match status" value="1"/>
</dbReference>
<proteinExistence type="predicted"/>
<dbReference type="InterPro" id="IPR013578">
    <property type="entry name" value="Peptidase_M16C_assoc"/>
</dbReference>
<dbReference type="InterPro" id="IPR007863">
    <property type="entry name" value="Peptidase_M16_C"/>
</dbReference>
<feature type="compositionally biased region" description="Polar residues" evidence="1">
    <location>
        <begin position="9"/>
        <end position="28"/>
    </location>
</feature>
<dbReference type="PANTHER" id="PTHR43016:SF13">
    <property type="entry name" value="PRESEQUENCE PROTEASE, MITOCHONDRIAL"/>
    <property type="match status" value="1"/>
</dbReference>
<accession>A0ABD3SBM4</accession>
<keyword evidence="2" id="KW-0472">Membrane</keyword>
<evidence type="ECO:0000313" key="4">
    <source>
        <dbReference type="EMBL" id="KAL3821915.1"/>
    </source>
</evidence>
<protein>
    <recommendedName>
        <fullName evidence="3">Peptidase M16C associated domain-containing protein</fullName>
    </recommendedName>
</protein>
<dbReference type="PANTHER" id="PTHR43016">
    <property type="entry name" value="PRESEQUENCE PROTEASE"/>
    <property type="match status" value="1"/>
</dbReference>
<dbReference type="EMBL" id="JALLPB020000080">
    <property type="protein sequence ID" value="KAL3821915.1"/>
    <property type="molecule type" value="Genomic_DNA"/>
</dbReference>
<dbReference type="Proteomes" id="UP001530377">
    <property type="component" value="Unassembled WGS sequence"/>
</dbReference>
<dbReference type="InterPro" id="IPR055130">
    <property type="entry name" value="PreP_C"/>
</dbReference>
<comment type="caution">
    <text evidence="4">The sequence shown here is derived from an EMBL/GenBank/DDBJ whole genome shotgun (WGS) entry which is preliminary data.</text>
</comment>
<evidence type="ECO:0000259" key="3">
    <source>
        <dbReference type="SMART" id="SM01264"/>
    </source>
</evidence>
<dbReference type="SUPFAM" id="SSF63411">
    <property type="entry name" value="LuxS/MPP-like metallohydrolase"/>
    <property type="match status" value="4"/>
</dbReference>